<sequence length="178" mass="21116">MDQSVQTYDKECMKMAMLKHEQTFKEQVYELHRLYQIQKMLMKNMQNQENICFNYQQQKHNLLDLEQPANKEFDDHVTEETLNDQEIEEDECEIELTLGPTSFNRRRRTTNKPESSDSMPSFSSSSTGSSHIKRIERINSRENSSYLSGNRRNNTSSSDRSLKQQPQWMYQVLSLNMT</sequence>
<reference evidence="2" key="1">
    <citation type="journal article" date="2022" name="Mol. Ecol. Resour.">
        <title>The genomes of chicory, endive, great burdock and yacon provide insights into Asteraceae palaeo-polyploidization history and plant inulin production.</title>
        <authorList>
            <person name="Fan W."/>
            <person name="Wang S."/>
            <person name="Wang H."/>
            <person name="Wang A."/>
            <person name="Jiang F."/>
            <person name="Liu H."/>
            <person name="Zhao H."/>
            <person name="Xu D."/>
            <person name="Zhang Y."/>
        </authorList>
    </citation>
    <scope>NUCLEOTIDE SEQUENCE [LARGE SCALE GENOMIC DNA]</scope>
    <source>
        <strain evidence="2">cv. Niubang</strain>
    </source>
</reference>
<keyword evidence="2" id="KW-1185">Reference proteome</keyword>
<proteinExistence type="predicted"/>
<organism evidence="1 2">
    <name type="scientific">Arctium lappa</name>
    <name type="common">Greater burdock</name>
    <name type="synonym">Lappa major</name>
    <dbReference type="NCBI Taxonomy" id="4217"/>
    <lineage>
        <taxon>Eukaryota</taxon>
        <taxon>Viridiplantae</taxon>
        <taxon>Streptophyta</taxon>
        <taxon>Embryophyta</taxon>
        <taxon>Tracheophyta</taxon>
        <taxon>Spermatophyta</taxon>
        <taxon>Magnoliopsida</taxon>
        <taxon>eudicotyledons</taxon>
        <taxon>Gunneridae</taxon>
        <taxon>Pentapetalae</taxon>
        <taxon>asterids</taxon>
        <taxon>campanulids</taxon>
        <taxon>Asterales</taxon>
        <taxon>Asteraceae</taxon>
        <taxon>Carduoideae</taxon>
        <taxon>Cardueae</taxon>
        <taxon>Arctiinae</taxon>
        <taxon>Arctium</taxon>
    </lineage>
</organism>
<accession>A0ACB8XP20</accession>
<protein>
    <submittedName>
        <fullName evidence="1">Uncharacterized protein</fullName>
    </submittedName>
</protein>
<reference evidence="1 2" key="2">
    <citation type="journal article" date="2022" name="Mol. Ecol. Resour.">
        <title>The genomes of chicory, endive, great burdock and yacon provide insights into Asteraceae paleo-polyploidization history and plant inulin production.</title>
        <authorList>
            <person name="Fan W."/>
            <person name="Wang S."/>
            <person name="Wang H."/>
            <person name="Wang A."/>
            <person name="Jiang F."/>
            <person name="Liu H."/>
            <person name="Zhao H."/>
            <person name="Xu D."/>
            <person name="Zhang Y."/>
        </authorList>
    </citation>
    <scope>NUCLEOTIDE SEQUENCE [LARGE SCALE GENOMIC DNA]</scope>
    <source>
        <strain evidence="2">cv. Niubang</strain>
    </source>
</reference>
<evidence type="ECO:0000313" key="1">
    <source>
        <dbReference type="EMBL" id="KAI3669762.1"/>
    </source>
</evidence>
<dbReference type="EMBL" id="CM042062">
    <property type="protein sequence ID" value="KAI3669762.1"/>
    <property type="molecule type" value="Genomic_DNA"/>
</dbReference>
<comment type="caution">
    <text evidence="1">The sequence shown here is derived from an EMBL/GenBank/DDBJ whole genome shotgun (WGS) entry which is preliminary data.</text>
</comment>
<dbReference type="Proteomes" id="UP001055879">
    <property type="component" value="Linkage Group LG16"/>
</dbReference>
<name>A0ACB8XP20_ARCLA</name>
<evidence type="ECO:0000313" key="2">
    <source>
        <dbReference type="Proteomes" id="UP001055879"/>
    </source>
</evidence>
<gene>
    <name evidence="1" type="ORF">L6452_41155</name>
</gene>